<evidence type="ECO:0000256" key="8">
    <source>
        <dbReference type="ARBA" id="ARBA00023136"/>
    </source>
</evidence>
<evidence type="ECO:0000256" key="1">
    <source>
        <dbReference type="ARBA" id="ARBA00004651"/>
    </source>
</evidence>
<sequence length="304" mass="31677">MNTQAFIDTAAATSLTPAEVLAPKKQGSRAWRAVRHNIPFLVGAAILIAIVALALLADVLYPADPRDMVTMPLIWPFQDAEYPLGSGSLGTDIASGLVHGAGASLLVGASAALVGLIIGVLVGAIGGYFGGVLDDVLVRITELFQTVPTFLLVIVLVAIAGPSLPMIAFAIGIATWPTVARLVRAQFRALRNSDFVMAARSLGYSTTRIIFGEILPNALPPVVVTTSVLAANAILTEAGLSFLGMGDPDLVSWGSMIADGRSLLRVEWYVTALPGAAITLTVLSLNLVGDGLNDILNPRSVSNR</sequence>
<accession>A0A1X7PRV1</accession>
<evidence type="ECO:0000256" key="9">
    <source>
        <dbReference type="RuleBase" id="RU363032"/>
    </source>
</evidence>
<dbReference type="InterPro" id="IPR000515">
    <property type="entry name" value="MetI-like"/>
</dbReference>
<dbReference type="AlphaFoldDB" id="A0A1X7PRV1"/>
<feature type="transmembrane region" description="Helical" evidence="9">
    <location>
        <begin position="166"/>
        <end position="183"/>
    </location>
</feature>
<keyword evidence="7 9" id="KW-1133">Transmembrane helix</keyword>
<organism evidence="11 12">
    <name type="scientific">Mesorhizobium australicum</name>
    <dbReference type="NCBI Taxonomy" id="536018"/>
    <lineage>
        <taxon>Bacteria</taxon>
        <taxon>Pseudomonadati</taxon>
        <taxon>Pseudomonadota</taxon>
        <taxon>Alphaproteobacteria</taxon>
        <taxon>Hyphomicrobiales</taxon>
        <taxon>Phyllobacteriaceae</taxon>
        <taxon>Mesorhizobium</taxon>
    </lineage>
</organism>
<evidence type="ECO:0000259" key="10">
    <source>
        <dbReference type="PROSITE" id="PS50928"/>
    </source>
</evidence>
<feature type="transmembrane region" description="Helical" evidence="9">
    <location>
        <begin position="143"/>
        <end position="160"/>
    </location>
</feature>
<evidence type="ECO:0000256" key="4">
    <source>
        <dbReference type="ARBA" id="ARBA00022692"/>
    </source>
</evidence>
<dbReference type="Gene3D" id="1.10.3720.10">
    <property type="entry name" value="MetI-like"/>
    <property type="match status" value="1"/>
</dbReference>
<proteinExistence type="inferred from homology"/>
<dbReference type="Pfam" id="PF00528">
    <property type="entry name" value="BPD_transp_1"/>
    <property type="match status" value="1"/>
</dbReference>
<dbReference type="GO" id="GO:0055085">
    <property type="term" value="P:transmembrane transport"/>
    <property type="evidence" value="ECO:0007669"/>
    <property type="project" value="InterPro"/>
</dbReference>
<keyword evidence="6" id="KW-0653">Protein transport</keyword>
<evidence type="ECO:0000313" key="11">
    <source>
        <dbReference type="EMBL" id="SMH53925.1"/>
    </source>
</evidence>
<dbReference type="InterPro" id="IPR050366">
    <property type="entry name" value="BP-dependent_transpt_permease"/>
</dbReference>
<keyword evidence="8 9" id="KW-0472">Membrane</keyword>
<gene>
    <name evidence="11" type="ORF">SAMN02982922_4969</name>
</gene>
<dbReference type="GO" id="GO:0015031">
    <property type="term" value="P:protein transport"/>
    <property type="evidence" value="ECO:0007669"/>
    <property type="project" value="UniProtKB-KW"/>
</dbReference>
<dbReference type="CDD" id="cd06261">
    <property type="entry name" value="TM_PBP2"/>
    <property type="match status" value="1"/>
</dbReference>
<feature type="transmembrane region" description="Helical" evidence="9">
    <location>
        <begin position="105"/>
        <end position="131"/>
    </location>
</feature>
<dbReference type="Pfam" id="PF12911">
    <property type="entry name" value="OppC_N"/>
    <property type="match status" value="1"/>
</dbReference>
<dbReference type="GO" id="GO:0015833">
    <property type="term" value="P:peptide transport"/>
    <property type="evidence" value="ECO:0007669"/>
    <property type="project" value="UniProtKB-KW"/>
</dbReference>
<dbReference type="Proteomes" id="UP000193083">
    <property type="component" value="Unassembled WGS sequence"/>
</dbReference>
<keyword evidence="2 9" id="KW-0813">Transport</keyword>
<evidence type="ECO:0000256" key="3">
    <source>
        <dbReference type="ARBA" id="ARBA00022475"/>
    </source>
</evidence>
<evidence type="ECO:0000256" key="7">
    <source>
        <dbReference type="ARBA" id="ARBA00022989"/>
    </source>
</evidence>
<feature type="domain" description="ABC transmembrane type-1" evidence="10">
    <location>
        <begin position="101"/>
        <end position="289"/>
    </location>
</feature>
<dbReference type="SUPFAM" id="SSF161098">
    <property type="entry name" value="MetI-like"/>
    <property type="match status" value="1"/>
</dbReference>
<dbReference type="InterPro" id="IPR025966">
    <property type="entry name" value="OppC_N"/>
</dbReference>
<dbReference type="PANTHER" id="PTHR43386:SF1">
    <property type="entry name" value="D,D-DIPEPTIDE TRANSPORT SYSTEM PERMEASE PROTEIN DDPC-RELATED"/>
    <property type="match status" value="1"/>
</dbReference>
<evidence type="ECO:0000256" key="6">
    <source>
        <dbReference type="ARBA" id="ARBA00022927"/>
    </source>
</evidence>
<dbReference type="InterPro" id="IPR035906">
    <property type="entry name" value="MetI-like_sf"/>
</dbReference>
<evidence type="ECO:0000313" key="12">
    <source>
        <dbReference type="Proteomes" id="UP000193083"/>
    </source>
</evidence>
<feature type="transmembrane region" description="Helical" evidence="9">
    <location>
        <begin position="38"/>
        <end position="61"/>
    </location>
</feature>
<keyword evidence="4 9" id="KW-0812">Transmembrane</keyword>
<reference evidence="12" key="1">
    <citation type="submission" date="2017-04" db="EMBL/GenBank/DDBJ databases">
        <authorList>
            <person name="Varghese N."/>
            <person name="Submissions S."/>
        </authorList>
    </citation>
    <scope>NUCLEOTIDE SEQUENCE [LARGE SCALE GENOMIC DNA]</scope>
    <source>
        <strain evidence="12">B5P</strain>
    </source>
</reference>
<name>A0A1X7PRV1_9HYPH</name>
<keyword evidence="12" id="KW-1185">Reference proteome</keyword>
<keyword evidence="3" id="KW-1003">Cell membrane</keyword>
<feature type="transmembrane region" description="Helical" evidence="9">
    <location>
        <begin position="266"/>
        <end position="288"/>
    </location>
</feature>
<comment type="similarity">
    <text evidence="9">Belongs to the binding-protein-dependent transport system permease family.</text>
</comment>
<comment type="subcellular location">
    <subcellularLocation>
        <location evidence="1 9">Cell membrane</location>
        <topology evidence="1 9">Multi-pass membrane protein</topology>
    </subcellularLocation>
</comment>
<dbReference type="RefSeq" id="WP_085466608.1">
    <property type="nucleotide sequence ID" value="NZ_FXBL01000004.1"/>
</dbReference>
<evidence type="ECO:0000256" key="2">
    <source>
        <dbReference type="ARBA" id="ARBA00022448"/>
    </source>
</evidence>
<dbReference type="OrthoDB" id="9766870at2"/>
<dbReference type="EMBL" id="FXBL01000004">
    <property type="protein sequence ID" value="SMH53925.1"/>
    <property type="molecule type" value="Genomic_DNA"/>
</dbReference>
<dbReference type="PROSITE" id="PS50928">
    <property type="entry name" value="ABC_TM1"/>
    <property type="match status" value="1"/>
</dbReference>
<protein>
    <submittedName>
        <fullName evidence="11">Peptide/nickel transport system permease protein</fullName>
    </submittedName>
</protein>
<evidence type="ECO:0000256" key="5">
    <source>
        <dbReference type="ARBA" id="ARBA00022856"/>
    </source>
</evidence>
<dbReference type="GO" id="GO:0005886">
    <property type="term" value="C:plasma membrane"/>
    <property type="evidence" value="ECO:0007669"/>
    <property type="project" value="UniProtKB-SubCell"/>
</dbReference>
<keyword evidence="5" id="KW-0571">Peptide transport</keyword>
<dbReference type="PANTHER" id="PTHR43386">
    <property type="entry name" value="OLIGOPEPTIDE TRANSPORT SYSTEM PERMEASE PROTEIN APPC"/>
    <property type="match status" value="1"/>
</dbReference>